<dbReference type="PANTHER" id="PTHR33778">
    <property type="entry name" value="PROTEIN MGTC"/>
    <property type="match status" value="1"/>
</dbReference>
<evidence type="ECO:0000256" key="3">
    <source>
        <dbReference type="ARBA" id="ARBA00022475"/>
    </source>
</evidence>
<gene>
    <name evidence="9" type="ORF">PAA8504_02664</name>
</gene>
<sequence length="162" mass="16874">MLDTILDELDGSFAGVPPVIAAIRLSMAMILGGIIGWERESRSKPAGLRTHMLVSIAACLFILVGIQLSAIEFGDRETMRIDPLRLIEATTAGVAFLAAGLIFTSGGKVKNVTTGASLWLCGAIGLACGAGQMPLAAMATALVFTVVAVLGAVERRRTSDDE</sequence>
<dbReference type="AlphaFoldDB" id="A0A2R8BXE6"/>
<evidence type="ECO:0000256" key="5">
    <source>
        <dbReference type="ARBA" id="ARBA00022989"/>
    </source>
</evidence>
<keyword evidence="7" id="KW-0997">Cell inner membrane</keyword>
<accession>A0A2R8BXE6</accession>
<dbReference type="Pfam" id="PF02308">
    <property type="entry name" value="MgtC"/>
    <property type="match status" value="1"/>
</dbReference>
<keyword evidence="5 7" id="KW-1133">Transmembrane helix</keyword>
<evidence type="ECO:0000256" key="4">
    <source>
        <dbReference type="ARBA" id="ARBA00022692"/>
    </source>
</evidence>
<keyword evidence="3" id="KW-1003">Cell membrane</keyword>
<evidence type="ECO:0000256" key="2">
    <source>
        <dbReference type="ARBA" id="ARBA00009298"/>
    </source>
</evidence>
<feature type="transmembrane region" description="Helical" evidence="7">
    <location>
        <begin position="50"/>
        <end position="71"/>
    </location>
</feature>
<dbReference type="InterPro" id="IPR003416">
    <property type="entry name" value="MgtC/SapB/SrpB/YhiD_fam"/>
</dbReference>
<dbReference type="GO" id="GO:0005886">
    <property type="term" value="C:plasma membrane"/>
    <property type="evidence" value="ECO:0007669"/>
    <property type="project" value="UniProtKB-SubCell"/>
</dbReference>
<comment type="similarity">
    <text evidence="2 7">Belongs to the MgtC/SapB family.</text>
</comment>
<keyword evidence="10" id="KW-1185">Reference proteome</keyword>
<name>A0A2R8BXE6_9RHOB</name>
<proteinExistence type="inferred from homology"/>
<evidence type="ECO:0000313" key="10">
    <source>
        <dbReference type="Proteomes" id="UP000244912"/>
    </source>
</evidence>
<keyword evidence="4 7" id="KW-0812">Transmembrane</keyword>
<reference evidence="9 10" key="1">
    <citation type="submission" date="2018-03" db="EMBL/GenBank/DDBJ databases">
        <authorList>
            <person name="Keele B.F."/>
        </authorList>
    </citation>
    <scope>NUCLEOTIDE SEQUENCE [LARGE SCALE GENOMIC DNA]</scope>
    <source>
        <strain evidence="9 10">CECT 8504</strain>
    </source>
</reference>
<dbReference type="InterPro" id="IPR049177">
    <property type="entry name" value="MgtC_SapB_SrpB_YhiD_N"/>
</dbReference>
<feature type="transmembrane region" description="Helical" evidence="7">
    <location>
        <begin position="133"/>
        <end position="153"/>
    </location>
</feature>
<feature type="transmembrane region" description="Helical" evidence="7">
    <location>
        <begin position="20"/>
        <end position="38"/>
    </location>
</feature>
<dbReference type="Proteomes" id="UP000244912">
    <property type="component" value="Unassembled WGS sequence"/>
</dbReference>
<keyword evidence="6 7" id="KW-0472">Membrane</keyword>
<evidence type="ECO:0000256" key="6">
    <source>
        <dbReference type="ARBA" id="ARBA00023136"/>
    </source>
</evidence>
<dbReference type="OrthoDB" id="9811198at2"/>
<protein>
    <recommendedName>
        <fullName evidence="7">Protein MgtC</fullName>
    </recommendedName>
</protein>
<evidence type="ECO:0000256" key="7">
    <source>
        <dbReference type="RuleBase" id="RU365041"/>
    </source>
</evidence>
<organism evidence="9 10">
    <name type="scientific">Palleronia abyssalis</name>
    <dbReference type="NCBI Taxonomy" id="1501240"/>
    <lineage>
        <taxon>Bacteria</taxon>
        <taxon>Pseudomonadati</taxon>
        <taxon>Pseudomonadota</taxon>
        <taxon>Alphaproteobacteria</taxon>
        <taxon>Rhodobacterales</taxon>
        <taxon>Roseobacteraceae</taxon>
        <taxon>Palleronia</taxon>
    </lineage>
</organism>
<feature type="transmembrane region" description="Helical" evidence="7">
    <location>
        <begin position="111"/>
        <end position="127"/>
    </location>
</feature>
<comment type="subcellular location">
    <subcellularLocation>
        <location evidence="7">Cell inner membrane</location>
        <topology evidence="7">Multi-pass membrane protein</topology>
    </subcellularLocation>
    <subcellularLocation>
        <location evidence="1">Cell membrane</location>
        <topology evidence="1">Multi-pass membrane protein</topology>
    </subcellularLocation>
</comment>
<evidence type="ECO:0000256" key="1">
    <source>
        <dbReference type="ARBA" id="ARBA00004651"/>
    </source>
</evidence>
<dbReference type="EMBL" id="ONZF01000005">
    <property type="protein sequence ID" value="SPJ24825.1"/>
    <property type="molecule type" value="Genomic_DNA"/>
</dbReference>
<evidence type="ECO:0000313" key="9">
    <source>
        <dbReference type="EMBL" id="SPJ24825.1"/>
    </source>
</evidence>
<dbReference type="RefSeq" id="WP_108894666.1">
    <property type="nucleotide sequence ID" value="NZ_ONZF01000005.1"/>
</dbReference>
<dbReference type="PANTHER" id="PTHR33778:SF1">
    <property type="entry name" value="MAGNESIUM TRANSPORTER YHID-RELATED"/>
    <property type="match status" value="1"/>
</dbReference>
<dbReference type="PRINTS" id="PR01837">
    <property type="entry name" value="MGTCSAPBPROT"/>
</dbReference>
<evidence type="ECO:0000259" key="8">
    <source>
        <dbReference type="Pfam" id="PF02308"/>
    </source>
</evidence>
<feature type="domain" description="MgtC/SapB/SrpB/YhiD N-terminal" evidence="8">
    <location>
        <begin position="25"/>
        <end position="155"/>
    </location>
</feature>
<feature type="transmembrane region" description="Helical" evidence="7">
    <location>
        <begin position="83"/>
        <end position="104"/>
    </location>
</feature>